<sequence length="362" mass="42370">MSDSNICFTYGEGIEYALEKLSIPSDRRSSFNHDAQIIKNAFIEAMADSDPIFRKAFRGMSFARSYMDGIKIDLPEEFDMFVVIRLSCCALKPILVPNRTGFIFLSASGSLHPCVRQFGNEGRFVSRLAMRSWLFRHITAVMPRLQRIRCSRRHIYDLEYTSHDNGVGHTLLAIDHNDTRRRISFDFVPVFEFQASQWIPGLKIPKNSERNWIAVPRKYFKEHSDEQDERSFMLVVPSWEQLVLHKKQNLKDSLRLMLALRDAQEMGALVIYFLKIIYLYKVQGNSINWNQAPGRILIRMLVILQHSLVGKRLPIFPNHFEKISEETRRDYIRIINRMLRQLIRCRNADCLTDDDLFDIFGV</sequence>
<keyword evidence="6" id="KW-0464">Manganese</keyword>
<dbReference type="OMA" id="HTIMATC"/>
<dbReference type="InterPro" id="IPR024810">
    <property type="entry name" value="MAB21L/cGLR"/>
</dbReference>
<dbReference type="Gene3D" id="3.30.460.90">
    <property type="match status" value="1"/>
</dbReference>
<dbReference type="PANTHER" id="PTHR10656:SF42">
    <property type="entry name" value="CYCLIC GMP-AMP SYNTHASE-LIKE PROTEIN-RELATED"/>
    <property type="match status" value="1"/>
</dbReference>
<keyword evidence="4" id="KW-0067">ATP-binding</keyword>
<keyword evidence="5" id="KW-0342">GTP-binding</keyword>
<dbReference type="InterPro" id="IPR046903">
    <property type="entry name" value="Mab-21-like_nuc_Trfase"/>
</dbReference>
<accession>B4J1Y8</accession>
<protein>
    <submittedName>
        <fullName evidence="8">GH15966</fullName>
    </submittedName>
</protein>
<evidence type="ECO:0000313" key="8">
    <source>
        <dbReference type="EMBL" id="EDV95913.1"/>
    </source>
</evidence>
<evidence type="ECO:0000256" key="2">
    <source>
        <dbReference type="ARBA" id="ARBA00008307"/>
    </source>
</evidence>
<gene>
    <name evidence="8" type="primary">Dgri\GH15966</name>
    <name evidence="8" type="ORF">Dgri_GH15966</name>
</gene>
<reference evidence="8 9" key="1">
    <citation type="journal article" date="2007" name="Nature">
        <title>Evolution of genes and genomes on the Drosophila phylogeny.</title>
        <authorList>
            <consortium name="Drosophila 12 Genomes Consortium"/>
            <person name="Clark A.G."/>
            <person name="Eisen M.B."/>
            <person name="Smith D.R."/>
            <person name="Bergman C.M."/>
            <person name="Oliver B."/>
            <person name="Markow T.A."/>
            <person name="Kaufman T.C."/>
            <person name="Kellis M."/>
            <person name="Gelbart W."/>
            <person name="Iyer V.N."/>
            <person name="Pollard D.A."/>
            <person name="Sackton T.B."/>
            <person name="Larracuente A.M."/>
            <person name="Singh N.D."/>
            <person name="Abad J.P."/>
            <person name="Abt D.N."/>
            <person name="Adryan B."/>
            <person name="Aguade M."/>
            <person name="Akashi H."/>
            <person name="Anderson W.W."/>
            <person name="Aquadro C.F."/>
            <person name="Ardell D.H."/>
            <person name="Arguello R."/>
            <person name="Artieri C.G."/>
            <person name="Barbash D.A."/>
            <person name="Barker D."/>
            <person name="Barsanti P."/>
            <person name="Batterham P."/>
            <person name="Batzoglou S."/>
            <person name="Begun D."/>
            <person name="Bhutkar A."/>
            <person name="Blanco E."/>
            <person name="Bosak S.A."/>
            <person name="Bradley R.K."/>
            <person name="Brand A.D."/>
            <person name="Brent M.R."/>
            <person name="Brooks A.N."/>
            <person name="Brown R.H."/>
            <person name="Butlin R.K."/>
            <person name="Caggese C."/>
            <person name="Calvi B.R."/>
            <person name="Bernardo de Carvalho A."/>
            <person name="Caspi A."/>
            <person name="Castrezana S."/>
            <person name="Celniker S.E."/>
            <person name="Chang J.L."/>
            <person name="Chapple C."/>
            <person name="Chatterji S."/>
            <person name="Chinwalla A."/>
            <person name="Civetta A."/>
            <person name="Clifton S.W."/>
            <person name="Comeron J.M."/>
            <person name="Costello J.C."/>
            <person name="Coyne J.A."/>
            <person name="Daub J."/>
            <person name="David R.G."/>
            <person name="Delcher A.L."/>
            <person name="Delehaunty K."/>
            <person name="Do C.B."/>
            <person name="Ebling H."/>
            <person name="Edwards K."/>
            <person name="Eickbush T."/>
            <person name="Evans J.D."/>
            <person name="Filipski A."/>
            <person name="Findeiss S."/>
            <person name="Freyhult E."/>
            <person name="Fulton L."/>
            <person name="Fulton R."/>
            <person name="Garcia A.C."/>
            <person name="Gardiner A."/>
            <person name="Garfield D.A."/>
            <person name="Garvin B.E."/>
            <person name="Gibson G."/>
            <person name="Gilbert D."/>
            <person name="Gnerre S."/>
            <person name="Godfrey J."/>
            <person name="Good R."/>
            <person name="Gotea V."/>
            <person name="Gravely B."/>
            <person name="Greenberg A.J."/>
            <person name="Griffiths-Jones S."/>
            <person name="Gross S."/>
            <person name="Guigo R."/>
            <person name="Gustafson E.A."/>
            <person name="Haerty W."/>
            <person name="Hahn M.W."/>
            <person name="Halligan D.L."/>
            <person name="Halpern A.L."/>
            <person name="Halter G.M."/>
            <person name="Han M.V."/>
            <person name="Heger A."/>
            <person name="Hillier L."/>
            <person name="Hinrichs A.S."/>
            <person name="Holmes I."/>
            <person name="Hoskins R.A."/>
            <person name="Hubisz M.J."/>
            <person name="Hultmark D."/>
            <person name="Huntley M.A."/>
            <person name="Jaffe D.B."/>
            <person name="Jagadeeshan S."/>
            <person name="Jeck W.R."/>
            <person name="Johnson J."/>
            <person name="Jones C.D."/>
            <person name="Jordan W.C."/>
            <person name="Karpen G.H."/>
            <person name="Kataoka E."/>
            <person name="Keightley P.D."/>
            <person name="Kheradpour P."/>
            <person name="Kirkness E.F."/>
            <person name="Koerich L.B."/>
            <person name="Kristiansen K."/>
            <person name="Kudrna D."/>
            <person name="Kulathinal R.J."/>
            <person name="Kumar S."/>
            <person name="Kwok R."/>
            <person name="Lander E."/>
            <person name="Langley C.H."/>
            <person name="Lapoint R."/>
            <person name="Lazzaro B.P."/>
            <person name="Lee S.J."/>
            <person name="Levesque L."/>
            <person name="Li R."/>
            <person name="Lin C.F."/>
            <person name="Lin M.F."/>
            <person name="Lindblad-Toh K."/>
            <person name="Llopart A."/>
            <person name="Long M."/>
            <person name="Low L."/>
            <person name="Lozovsky E."/>
            <person name="Lu J."/>
            <person name="Luo M."/>
            <person name="Machado C.A."/>
            <person name="Makalowski W."/>
            <person name="Marzo M."/>
            <person name="Matsuda M."/>
            <person name="Matzkin L."/>
            <person name="McAllister B."/>
            <person name="McBride C.S."/>
            <person name="McKernan B."/>
            <person name="McKernan K."/>
            <person name="Mendez-Lago M."/>
            <person name="Minx P."/>
            <person name="Mollenhauer M.U."/>
            <person name="Montooth K."/>
            <person name="Mount S.M."/>
            <person name="Mu X."/>
            <person name="Myers E."/>
            <person name="Negre B."/>
            <person name="Newfeld S."/>
            <person name="Nielsen R."/>
            <person name="Noor M.A."/>
            <person name="O'Grady P."/>
            <person name="Pachter L."/>
            <person name="Papaceit M."/>
            <person name="Parisi M.J."/>
            <person name="Parisi M."/>
            <person name="Parts L."/>
            <person name="Pedersen J.S."/>
            <person name="Pesole G."/>
            <person name="Phillippy A.M."/>
            <person name="Ponting C.P."/>
            <person name="Pop M."/>
            <person name="Porcelli D."/>
            <person name="Powell J.R."/>
            <person name="Prohaska S."/>
            <person name="Pruitt K."/>
            <person name="Puig M."/>
            <person name="Quesneville H."/>
            <person name="Ram K.R."/>
            <person name="Rand D."/>
            <person name="Rasmussen M.D."/>
            <person name="Reed L.K."/>
            <person name="Reenan R."/>
            <person name="Reily A."/>
            <person name="Remington K.A."/>
            <person name="Rieger T.T."/>
            <person name="Ritchie M.G."/>
            <person name="Robin C."/>
            <person name="Rogers Y.H."/>
            <person name="Rohde C."/>
            <person name="Rozas J."/>
            <person name="Rubenfield M.J."/>
            <person name="Ruiz A."/>
            <person name="Russo S."/>
            <person name="Salzberg S.L."/>
            <person name="Sanchez-Gracia A."/>
            <person name="Saranga D.J."/>
            <person name="Sato H."/>
            <person name="Schaeffer S.W."/>
            <person name="Schatz M.C."/>
            <person name="Schlenke T."/>
            <person name="Schwartz R."/>
            <person name="Segarra C."/>
            <person name="Singh R.S."/>
            <person name="Sirot L."/>
            <person name="Sirota M."/>
            <person name="Sisneros N.B."/>
            <person name="Smith C.D."/>
            <person name="Smith T.F."/>
            <person name="Spieth J."/>
            <person name="Stage D.E."/>
            <person name="Stark A."/>
            <person name="Stephan W."/>
            <person name="Strausberg R.L."/>
            <person name="Strempel S."/>
            <person name="Sturgill D."/>
            <person name="Sutton G."/>
            <person name="Sutton G.G."/>
            <person name="Tao W."/>
            <person name="Teichmann S."/>
            <person name="Tobari Y.N."/>
            <person name="Tomimura Y."/>
            <person name="Tsolas J.M."/>
            <person name="Valente V.L."/>
            <person name="Venter E."/>
            <person name="Venter J.C."/>
            <person name="Vicario S."/>
            <person name="Vieira F.G."/>
            <person name="Vilella A.J."/>
            <person name="Villasante A."/>
            <person name="Walenz B."/>
            <person name="Wang J."/>
            <person name="Wasserman M."/>
            <person name="Watts T."/>
            <person name="Wilson D."/>
            <person name="Wilson R.K."/>
            <person name="Wing R.A."/>
            <person name="Wolfner M.F."/>
            <person name="Wong A."/>
            <person name="Wong G.K."/>
            <person name="Wu C.I."/>
            <person name="Wu G."/>
            <person name="Yamamoto D."/>
            <person name="Yang H.P."/>
            <person name="Yang S.P."/>
            <person name="Yorke J.A."/>
            <person name="Yoshida K."/>
            <person name="Zdobnov E."/>
            <person name="Zhang P."/>
            <person name="Zhang Y."/>
            <person name="Zimin A.V."/>
            <person name="Baldwin J."/>
            <person name="Abdouelleil A."/>
            <person name="Abdulkadir J."/>
            <person name="Abebe A."/>
            <person name="Abera B."/>
            <person name="Abreu J."/>
            <person name="Acer S.C."/>
            <person name="Aftuck L."/>
            <person name="Alexander A."/>
            <person name="An P."/>
            <person name="Anderson E."/>
            <person name="Anderson S."/>
            <person name="Arachi H."/>
            <person name="Azer M."/>
            <person name="Bachantsang P."/>
            <person name="Barry A."/>
            <person name="Bayul T."/>
            <person name="Berlin A."/>
            <person name="Bessette D."/>
            <person name="Bloom T."/>
            <person name="Blye J."/>
            <person name="Boguslavskiy L."/>
            <person name="Bonnet C."/>
            <person name="Boukhgalter B."/>
            <person name="Bourzgui I."/>
            <person name="Brown A."/>
            <person name="Cahill P."/>
            <person name="Channer S."/>
            <person name="Cheshatsang Y."/>
            <person name="Chuda L."/>
            <person name="Citroen M."/>
            <person name="Collymore A."/>
            <person name="Cooke P."/>
            <person name="Costello M."/>
            <person name="D'Aco K."/>
            <person name="Daza R."/>
            <person name="De Haan G."/>
            <person name="DeGray S."/>
            <person name="DeMaso C."/>
            <person name="Dhargay N."/>
            <person name="Dooley K."/>
            <person name="Dooley E."/>
            <person name="Doricent M."/>
            <person name="Dorje P."/>
            <person name="Dorjee K."/>
            <person name="Dupes A."/>
            <person name="Elong R."/>
            <person name="Falk J."/>
            <person name="Farina A."/>
            <person name="Faro S."/>
            <person name="Ferguson D."/>
            <person name="Fisher S."/>
            <person name="Foley C.D."/>
            <person name="Franke A."/>
            <person name="Friedrich D."/>
            <person name="Gadbois L."/>
            <person name="Gearin G."/>
            <person name="Gearin C.R."/>
            <person name="Giannoukos G."/>
            <person name="Goode T."/>
            <person name="Graham J."/>
            <person name="Grandbois E."/>
            <person name="Grewal S."/>
            <person name="Gyaltsen K."/>
            <person name="Hafez N."/>
            <person name="Hagos B."/>
            <person name="Hall J."/>
            <person name="Henson C."/>
            <person name="Hollinger A."/>
            <person name="Honan T."/>
            <person name="Huard M.D."/>
            <person name="Hughes L."/>
            <person name="Hurhula B."/>
            <person name="Husby M.E."/>
            <person name="Kamat A."/>
            <person name="Kanga B."/>
            <person name="Kashin S."/>
            <person name="Khazanovich D."/>
            <person name="Kisner P."/>
            <person name="Lance K."/>
            <person name="Lara M."/>
            <person name="Lee W."/>
            <person name="Lennon N."/>
            <person name="Letendre F."/>
            <person name="LeVine R."/>
            <person name="Lipovsky A."/>
            <person name="Liu X."/>
            <person name="Liu J."/>
            <person name="Liu S."/>
            <person name="Lokyitsang T."/>
            <person name="Lokyitsang Y."/>
            <person name="Lubonja R."/>
            <person name="Lui A."/>
            <person name="MacDonald P."/>
            <person name="Magnisalis V."/>
            <person name="Maru K."/>
            <person name="Matthews C."/>
            <person name="McCusker W."/>
            <person name="McDonough S."/>
            <person name="Mehta T."/>
            <person name="Meldrim J."/>
            <person name="Meneus L."/>
            <person name="Mihai O."/>
            <person name="Mihalev A."/>
            <person name="Mihova T."/>
            <person name="Mittelman R."/>
            <person name="Mlenga V."/>
            <person name="Montmayeur A."/>
            <person name="Mulrain L."/>
            <person name="Navidi A."/>
            <person name="Naylor J."/>
            <person name="Negash T."/>
            <person name="Nguyen T."/>
            <person name="Nguyen N."/>
            <person name="Nicol R."/>
            <person name="Norbu C."/>
            <person name="Norbu N."/>
            <person name="Novod N."/>
            <person name="O'Neill B."/>
            <person name="Osman S."/>
            <person name="Markiewicz E."/>
            <person name="Oyono O.L."/>
            <person name="Patti C."/>
            <person name="Phunkhang P."/>
            <person name="Pierre F."/>
            <person name="Priest M."/>
            <person name="Raghuraman S."/>
            <person name="Rege F."/>
            <person name="Reyes R."/>
            <person name="Rise C."/>
            <person name="Rogov P."/>
            <person name="Ross K."/>
            <person name="Ryan E."/>
            <person name="Settipalli S."/>
            <person name="Shea T."/>
            <person name="Sherpa N."/>
            <person name="Shi L."/>
            <person name="Shih D."/>
            <person name="Sparrow T."/>
            <person name="Spaulding J."/>
            <person name="Stalker J."/>
            <person name="Stange-Thomann N."/>
            <person name="Stavropoulos S."/>
            <person name="Stone C."/>
            <person name="Strader C."/>
            <person name="Tesfaye S."/>
            <person name="Thomson T."/>
            <person name="Thoulutsang Y."/>
            <person name="Thoulutsang D."/>
            <person name="Topham K."/>
            <person name="Topping I."/>
            <person name="Tsamla T."/>
            <person name="Vassiliev H."/>
            <person name="Vo A."/>
            <person name="Wangchuk T."/>
            <person name="Wangdi T."/>
            <person name="Weiand M."/>
            <person name="Wilkinson J."/>
            <person name="Wilson A."/>
            <person name="Yadav S."/>
            <person name="Young G."/>
            <person name="Yu Q."/>
            <person name="Zembek L."/>
            <person name="Zhong D."/>
            <person name="Zimmer A."/>
            <person name="Zwirko Z."/>
            <person name="Jaffe D.B."/>
            <person name="Alvarez P."/>
            <person name="Brockman W."/>
            <person name="Butler J."/>
            <person name="Chin C."/>
            <person name="Gnerre S."/>
            <person name="Grabherr M."/>
            <person name="Kleber M."/>
            <person name="Mauceli E."/>
            <person name="MacCallum I."/>
        </authorList>
    </citation>
    <scope>NUCLEOTIDE SEQUENCE [LARGE SCALE GENOMIC DNA]</scope>
    <source>
        <strain evidence="9">Tucson 15287-2541.00</strain>
    </source>
</reference>
<name>B4J1Y8_DROGR</name>
<dbReference type="eggNOG" id="KOG3963">
    <property type="taxonomic scope" value="Eukaryota"/>
</dbReference>
<dbReference type="HOGENOM" id="CLU_068972_0_0_1"/>
<dbReference type="OrthoDB" id="6054650at2759"/>
<keyword evidence="9" id="KW-1185">Reference proteome</keyword>
<comment type="similarity">
    <text evidence="2">Belongs to the mab-21 family.</text>
</comment>
<dbReference type="GO" id="GO:0005525">
    <property type="term" value="F:GTP binding"/>
    <property type="evidence" value="ECO:0007669"/>
    <property type="project" value="UniProtKB-KW"/>
</dbReference>
<dbReference type="Gene3D" id="1.10.1410.40">
    <property type="match status" value="1"/>
</dbReference>
<dbReference type="PANTHER" id="PTHR10656">
    <property type="entry name" value="CELL FATE DETERMINING PROTEIN MAB21-RELATED"/>
    <property type="match status" value="1"/>
</dbReference>
<evidence type="ECO:0000256" key="4">
    <source>
        <dbReference type="ARBA" id="ARBA00022840"/>
    </source>
</evidence>
<evidence type="ECO:0000259" key="7">
    <source>
        <dbReference type="Pfam" id="PF03281"/>
    </source>
</evidence>
<dbReference type="AlphaFoldDB" id="B4J1Y8"/>
<dbReference type="SMART" id="SM01265">
    <property type="entry name" value="Mab-21"/>
    <property type="match status" value="1"/>
</dbReference>
<dbReference type="Pfam" id="PF03281">
    <property type="entry name" value="Mab-21"/>
    <property type="match status" value="1"/>
</dbReference>
<evidence type="ECO:0000256" key="5">
    <source>
        <dbReference type="ARBA" id="ARBA00023134"/>
    </source>
</evidence>
<dbReference type="EMBL" id="CH916366">
    <property type="protein sequence ID" value="EDV95913.1"/>
    <property type="molecule type" value="Genomic_DNA"/>
</dbReference>
<evidence type="ECO:0000256" key="3">
    <source>
        <dbReference type="ARBA" id="ARBA00022741"/>
    </source>
</evidence>
<evidence type="ECO:0000256" key="1">
    <source>
        <dbReference type="ARBA" id="ARBA00001936"/>
    </source>
</evidence>
<keyword evidence="3" id="KW-0547">Nucleotide-binding</keyword>
<feature type="domain" description="Mab-21-like nucleotidyltransferase" evidence="7">
    <location>
        <begin position="66"/>
        <end position="208"/>
    </location>
</feature>
<comment type="cofactor">
    <cofactor evidence="1">
        <name>Mn(2+)</name>
        <dbReference type="ChEBI" id="CHEBI:29035"/>
    </cofactor>
</comment>
<dbReference type="InParanoid" id="B4J1Y8"/>
<dbReference type="GO" id="GO:0005524">
    <property type="term" value="F:ATP binding"/>
    <property type="evidence" value="ECO:0007669"/>
    <property type="project" value="UniProtKB-KW"/>
</dbReference>
<proteinExistence type="inferred from homology"/>
<evidence type="ECO:0000313" key="9">
    <source>
        <dbReference type="Proteomes" id="UP000001070"/>
    </source>
</evidence>
<dbReference type="Proteomes" id="UP000001070">
    <property type="component" value="Unassembled WGS sequence"/>
</dbReference>
<dbReference type="PhylomeDB" id="B4J1Y8"/>
<dbReference type="SMR" id="B4J1Y8"/>
<dbReference type="KEGG" id="dgr:6556777"/>
<organism evidence="9">
    <name type="scientific">Drosophila grimshawi</name>
    <name type="common">Hawaiian fruit fly</name>
    <name type="synonym">Idiomyia grimshawi</name>
    <dbReference type="NCBI Taxonomy" id="7222"/>
    <lineage>
        <taxon>Eukaryota</taxon>
        <taxon>Metazoa</taxon>
        <taxon>Ecdysozoa</taxon>
        <taxon>Arthropoda</taxon>
        <taxon>Hexapoda</taxon>
        <taxon>Insecta</taxon>
        <taxon>Pterygota</taxon>
        <taxon>Neoptera</taxon>
        <taxon>Endopterygota</taxon>
        <taxon>Diptera</taxon>
        <taxon>Brachycera</taxon>
        <taxon>Muscomorpha</taxon>
        <taxon>Ephydroidea</taxon>
        <taxon>Drosophilidae</taxon>
        <taxon>Drosophila</taxon>
        <taxon>Hawaiian Drosophila</taxon>
    </lineage>
</organism>
<evidence type="ECO:0000256" key="6">
    <source>
        <dbReference type="ARBA" id="ARBA00023211"/>
    </source>
</evidence>